<dbReference type="RefSeq" id="WP_104002136.1">
    <property type="nucleotide sequence ID" value="NZ_FNVQ01000001.1"/>
</dbReference>
<dbReference type="InterPro" id="IPR012902">
    <property type="entry name" value="N_methyl_site"/>
</dbReference>
<reference evidence="2 3" key="1">
    <citation type="submission" date="2016-10" db="EMBL/GenBank/DDBJ databases">
        <authorList>
            <person name="de Groot N.N."/>
        </authorList>
    </citation>
    <scope>NUCLEOTIDE SEQUENCE [LARGE SCALE GENOMIC DNA]</scope>
    <source>
        <strain evidence="2 3">DSM 22012</strain>
    </source>
</reference>
<keyword evidence="3" id="KW-1185">Reference proteome</keyword>
<name>A0A1H5X0L1_9GAMM</name>
<dbReference type="OrthoDB" id="5568646at2"/>
<keyword evidence="1" id="KW-1133">Transmembrane helix</keyword>
<dbReference type="NCBIfam" id="TIGR02532">
    <property type="entry name" value="IV_pilin_GFxxxE"/>
    <property type="match status" value="1"/>
</dbReference>
<feature type="transmembrane region" description="Helical" evidence="1">
    <location>
        <begin position="12"/>
        <end position="29"/>
    </location>
</feature>
<dbReference type="Proteomes" id="UP000236745">
    <property type="component" value="Unassembled WGS sequence"/>
</dbReference>
<keyword evidence="1" id="KW-0812">Transmembrane</keyword>
<dbReference type="Pfam" id="PF07963">
    <property type="entry name" value="N_methyl"/>
    <property type="match status" value="1"/>
</dbReference>
<protein>
    <submittedName>
        <fullName evidence="2">Prepilin-type N-terminal cleavage/methylation domain-containing protein</fullName>
    </submittedName>
</protein>
<evidence type="ECO:0000313" key="2">
    <source>
        <dbReference type="EMBL" id="SEG04920.1"/>
    </source>
</evidence>
<evidence type="ECO:0000256" key="1">
    <source>
        <dbReference type="SAM" id="Phobius"/>
    </source>
</evidence>
<proteinExistence type="predicted"/>
<accession>A0A1H5X0L1</accession>
<dbReference type="AlphaFoldDB" id="A0A1H5X0L1"/>
<dbReference type="EMBL" id="FNVQ01000001">
    <property type="protein sequence ID" value="SEG04920.1"/>
    <property type="molecule type" value="Genomic_DNA"/>
</dbReference>
<dbReference type="PROSITE" id="PS00409">
    <property type="entry name" value="PROKAR_NTER_METHYL"/>
    <property type="match status" value="1"/>
</dbReference>
<keyword evidence="1" id="KW-0472">Membrane</keyword>
<sequence>MSGITERGFTLIELLMALVLTALVMLLLFTSLRIGARSWEVADTRQQQIAEQYQLQQFLRRLISQARDARVRDRNGQVQVAFRGERDQLIFVAPSNLGSGDSSLLWYRLRVSEATADRPRALMLETSGFQERQGIDWAELFDASLRIDAEGNELSPPREYLLGITGEAELEFSYVSYDSRQLEEERGIWLEEAQLPTMIEVSLKQSGADPSQGTGSAELAGWNGMSVLLQEFSHGLRTD</sequence>
<organism evidence="2 3">
    <name type="scientific">Marinobacterium lutimaris</name>
    <dbReference type="NCBI Taxonomy" id="568106"/>
    <lineage>
        <taxon>Bacteria</taxon>
        <taxon>Pseudomonadati</taxon>
        <taxon>Pseudomonadota</taxon>
        <taxon>Gammaproteobacteria</taxon>
        <taxon>Oceanospirillales</taxon>
        <taxon>Oceanospirillaceae</taxon>
        <taxon>Marinobacterium</taxon>
    </lineage>
</organism>
<gene>
    <name evidence="2" type="ORF">SAMN05444390_1011217</name>
</gene>
<evidence type="ECO:0000313" key="3">
    <source>
        <dbReference type="Proteomes" id="UP000236745"/>
    </source>
</evidence>